<keyword evidence="1" id="KW-1133">Transmembrane helix</keyword>
<reference evidence="4" key="1">
    <citation type="journal article" date="2010" name="Genome Res.">
        <title>Population genomic sequencing of Coccidioides fungi reveals recent hybridization and transposon control.</title>
        <authorList>
            <person name="Neafsey D.E."/>
            <person name="Barker B.M."/>
            <person name="Sharpton T.J."/>
            <person name="Stajich J.E."/>
            <person name="Park D.J."/>
            <person name="Whiston E."/>
            <person name="Hung C.-Y."/>
            <person name="McMahan C."/>
            <person name="White J."/>
            <person name="Sykes S."/>
            <person name="Heiman D."/>
            <person name="Young S."/>
            <person name="Zeng Q."/>
            <person name="Abouelleil A."/>
            <person name="Aftuck L."/>
            <person name="Bessette D."/>
            <person name="Brown A."/>
            <person name="FitzGerald M."/>
            <person name="Lui A."/>
            <person name="Macdonald J.P."/>
            <person name="Priest M."/>
            <person name="Orbach M.J."/>
            <person name="Galgiani J.N."/>
            <person name="Kirkland T.N."/>
            <person name="Cole G.T."/>
            <person name="Birren B.W."/>
            <person name="Henn M.R."/>
            <person name="Taylor J.W."/>
            <person name="Rounsley S.D."/>
        </authorList>
    </citation>
    <scope>NUCLEOTIDE SEQUENCE [LARGE SCALE GENOMIC DNA]</scope>
    <source>
        <strain evidence="4">H538.4</strain>
    </source>
</reference>
<organism evidence="3 4">
    <name type="scientific">Coccidioides immitis H538.4</name>
    <dbReference type="NCBI Taxonomy" id="396776"/>
    <lineage>
        <taxon>Eukaryota</taxon>
        <taxon>Fungi</taxon>
        <taxon>Dikarya</taxon>
        <taxon>Ascomycota</taxon>
        <taxon>Pezizomycotina</taxon>
        <taxon>Eurotiomycetes</taxon>
        <taxon>Eurotiomycetidae</taxon>
        <taxon>Onygenales</taxon>
        <taxon>Onygenaceae</taxon>
        <taxon>Coccidioides</taxon>
    </lineage>
</organism>
<sequence length="191" mass="21086">MPGMYEPLRLVSDTYPGVVPGVKAQGVMALLIAVSILWALIWLSYRAYQVCVTPNDVLVDKLGLDIPPTPEVTLEDIGSREIRIAWKYPDLHNSIHKHVIQVNGVRVGESKRSETAVSILNLLPGHIYHLCVIAISAANFQTSSAVLHVRTSLDPSQNEGTGACGGPYIQAYSLDRRRSYHHQLDHVARTQ</sequence>
<dbReference type="CDD" id="cd00063">
    <property type="entry name" value="FN3"/>
    <property type="match status" value="1"/>
</dbReference>
<evidence type="ECO:0000313" key="3">
    <source>
        <dbReference type="EMBL" id="KMU82507.1"/>
    </source>
</evidence>
<accession>A0A0J8RC76</accession>
<name>A0A0J8RC76_COCIT</name>
<keyword evidence="1" id="KW-0812">Transmembrane</keyword>
<feature type="domain" description="Fibronectin type-III" evidence="2">
    <location>
        <begin position="67"/>
        <end position="154"/>
    </location>
</feature>
<protein>
    <recommendedName>
        <fullName evidence="2">Fibronectin type-III domain-containing protein</fullName>
    </recommendedName>
</protein>
<dbReference type="PROSITE" id="PS50853">
    <property type="entry name" value="FN3"/>
    <property type="match status" value="1"/>
</dbReference>
<dbReference type="AlphaFoldDB" id="A0A0J8RC76"/>
<dbReference type="eggNOG" id="ENOG502R2RI">
    <property type="taxonomic scope" value="Eukaryota"/>
</dbReference>
<dbReference type="Gene3D" id="2.60.40.10">
    <property type="entry name" value="Immunoglobulins"/>
    <property type="match status" value="1"/>
</dbReference>
<gene>
    <name evidence="3" type="ORF">CIHG_00289</name>
</gene>
<proteinExistence type="predicted"/>
<dbReference type="InterPro" id="IPR003961">
    <property type="entry name" value="FN3_dom"/>
</dbReference>
<dbReference type="Proteomes" id="UP000054563">
    <property type="component" value="Unassembled WGS sequence"/>
</dbReference>
<feature type="transmembrane region" description="Helical" evidence="1">
    <location>
        <begin position="26"/>
        <end position="45"/>
    </location>
</feature>
<dbReference type="VEuPathDB" id="FungiDB:CIHG_00289"/>
<dbReference type="SMART" id="SM00060">
    <property type="entry name" value="FN3"/>
    <property type="match status" value="1"/>
</dbReference>
<dbReference type="Pfam" id="PF00041">
    <property type="entry name" value="fn3"/>
    <property type="match status" value="1"/>
</dbReference>
<evidence type="ECO:0000259" key="2">
    <source>
        <dbReference type="PROSITE" id="PS50853"/>
    </source>
</evidence>
<dbReference type="SUPFAM" id="SSF49265">
    <property type="entry name" value="Fibronectin type III"/>
    <property type="match status" value="1"/>
</dbReference>
<evidence type="ECO:0000313" key="4">
    <source>
        <dbReference type="Proteomes" id="UP000054563"/>
    </source>
</evidence>
<dbReference type="EMBL" id="DS016981">
    <property type="protein sequence ID" value="KMU82507.1"/>
    <property type="molecule type" value="Genomic_DNA"/>
</dbReference>
<keyword evidence="1" id="KW-0472">Membrane</keyword>
<dbReference type="InterPro" id="IPR036116">
    <property type="entry name" value="FN3_sf"/>
</dbReference>
<dbReference type="InterPro" id="IPR013783">
    <property type="entry name" value="Ig-like_fold"/>
</dbReference>
<evidence type="ECO:0000256" key="1">
    <source>
        <dbReference type="SAM" id="Phobius"/>
    </source>
</evidence>